<dbReference type="PANTHER" id="PTHR34404">
    <property type="entry name" value="REGULATORY PROTEIN, FMDB FAMILY"/>
    <property type="match status" value="1"/>
</dbReference>
<evidence type="ECO:0000313" key="4">
    <source>
        <dbReference type="Proteomes" id="UP000501253"/>
    </source>
</evidence>
<dbReference type="PANTHER" id="PTHR34404:SF2">
    <property type="entry name" value="CONSERVED SERINE RICH PROTEIN"/>
    <property type="match status" value="1"/>
</dbReference>
<accession>A0A6H1WSK5</accession>
<feature type="region of interest" description="Disordered" evidence="1">
    <location>
        <begin position="61"/>
        <end position="83"/>
    </location>
</feature>
<protein>
    <submittedName>
        <fullName evidence="3">Zinc ribbon domain-containing protein</fullName>
    </submittedName>
</protein>
<keyword evidence="4" id="KW-1185">Reference proteome</keyword>
<evidence type="ECO:0000313" key="3">
    <source>
        <dbReference type="EMBL" id="QJA06205.1"/>
    </source>
</evidence>
<reference evidence="3 4" key="1">
    <citation type="submission" date="2019-08" db="EMBL/GenBank/DDBJ databases">
        <title>Complete genome sequence of Thermosulfurimonas marina SU872T, an anaerobic thermophilic chemolithoautotrophic bacterium isolated from a shallow marine hydrothermal vent.</title>
        <authorList>
            <person name="Allioux M."/>
            <person name="Jebbar M."/>
            <person name="Slobodkina G."/>
            <person name="Slobodkin A."/>
            <person name="Moalic Y."/>
            <person name="Frolova A."/>
            <person name="Shao Z."/>
            <person name="Alain K."/>
        </authorList>
    </citation>
    <scope>NUCLEOTIDE SEQUENCE [LARGE SCALE GENOMIC DNA]</scope>
    <source>
        <strain evidence="3 4">SU872</strain>
    </source>
</reference>
<sequence>MPIYEYECEGCGKRLEVWQKITDEPLATCESCGGKLHKLISQSSFILKGTGWYVTDYARKERKETQKEDSGSSGTQDSGKESS</sequence>
<name>A0A6H1WSK5_9BACT</name>
<dbReference type="SMART" id="SM00834">
    <property type="entry name" value="CxxC_CXXC_SSSS"/>
    <property type="match status" value="1"/>
</dbReference>
<evidence type="ECO:0000256" key="1">
    <source>
        <dbReference type="SAM" id="MobiDB-lite"/>
    </source>
</evidence>
<gene>
    <name evidence="3" type="ORF">FVE67_05045</name>
</gene>
<dbReference type="AlphaFoldDB" id="A0A6H1WSK5"/>
<dbReference type="Gene3D" id="2.20.28.10">
    <property type="match status" value="1"/>
</dbReference>
<dbReference type="InterPro" id="IPR013429">
    <property type="entry name" value="Regulatory_FmdB_Zinc_ribbon"/>
</dbReference>
<dbReference type="Proteomes" id="UP000501253">
    <property type="component" value="Chromosome"/>
</dbReference>
<feature type="domain" description="Putative regulatory protein FmdB zinc ribbon" evidence="2">
    <location>
        <begin position="1"/>
        <end position="41"/>
    </location>
</feature>
<dbReference type="NCBIfam" id="TIGR02605">
    <property type="entry name" value="CxxC_CxxC_SSSS"/>
    <property type="match status" value="1"/>
</dbReference>
<feature type="compositionally biased region" description="Basic and acidic residues" evidence="1">
    <location>
        <begin position="61"/>
        <end position="70"/>
    </location>
</feature>
<organism evidence="3 4">
    <name type="scientific">Thermosulfurimonas marina</name>
    <dbReference type="NCBI Taxonomy" id="2047767"/>
    <lineage>
        <taxon>Bacteria</taxon>
        <taxon>Pseudomonadati</taxon>
        <taxon>Thermodesulfobacteriota</taxon>
        <taxon>Thermodesulfobacteria</taxon>
        <taxon>Thermodesulfobacteriales</taxon>
        <taxon>Thermodesulfobacteriaceae</taxon>
        <taxon>Thermosulfurimonas</taxon>
    </lineage>
</organism>
<dbReference type="EMBL" id="CP042909">
    <property type="protein sequence ID" value="QJA06205.1"/>
    <property type="molecule type" value="Genomic_DNA"/>
</dbReference>
<dbReference type="Pfam" id="PF09723">
    <property type="entry name" value="Zn_ribbon_8"/>
    <property type="match status" value="1"/>
</dbReference>
<evidence type="ECO:0000259" key="2">
    <source>
        <dbReference type="SMART" id="SM00834"/>
    </source>
</evidence>
<dbReference type="RefSeq" id="WP_168719554.1">
    <property type="nucleotide sequence ID" value="NZ_CP042909.1"/>
</dbReference>
<proteinExistence type="predicted"/>
<dbReference type="KEGG" id="tmai:FVE67_05045"/>